<dbReference type="RefSeq" id="WP_009726752.1">
    <property type="nucleotide sequence ID" value="NZ_APHR01000045.1"/>
</dbReference>
<feature type="transmembrane region" description="Helical" evidence="7">
    <location>
        <begin position="83"/>
        <end position="107"/>
    </location>
</feature>
<evidence type="ECO:0000256" key="4">
    <source>
        <dbReference type="ARBA" id="ARBA00022692"/>
    </source>
</evidence>
<dbReference type="GO" id="GO:0055085">
    <property type="term" value="P:transmembrane transport"/>
    <property type="evidence" value="ECO:0007669"/>
    <property type="project" value="InterPro"/>
</dbReference>
<keyword evidence="3" id="KW-1003">Cell membrane</keyword>
<dbReference type="STRING" id="1286106.MPL1_08888"/>
<dbReference type="PANTHER" id="PTHR30151:SF0">
    <property type="entry name" value="ABC TRANSPORTER PERMEASE PROTEIN MJ0413-RELATED"/>
    <property type="match status" value="1"/>
</dbReference>
<dbReference type="Proteomes" id="UP000012019">
    <property type="component" value="Unassembled WGS sequence"/>
</dbReference>
<feature type="transmembrane region" description="Helical" evidence="7">
    <location>
        <begin position="198"/>
        <end position="217"/>
    </location>
</feature>
<dbReference type="SUPFAM" id="SSF161098">
    <property type="entry name" value="MetI-like"/>
    <property type="match status" value="1"/>
</dbReference>
<gene>
    <name evidence="9" type="ORF">MPL1_08888</name>
</gene>
<dbReference type="CDD" id="cd06261">
    <property type="entry name" value="TM_PBP2"/>
    <property type="match status" value="1"/>
</dbReference>
<dbReference type="Gene3D" id="1.10.3720.10">
    <property type="entry name" value="MetI-like"/>
    <property type="match status" value="1"/>
</dbReference>
<dbReference type="EMBL" id="APHR01000045">
    <property type="protein sequence ID" value="EMR12722.1"/>
    <property type="molecule type" value="Genomic_DNA"/>
</dbReference>
<dbReference type="eggNOG" id="COG0600">
    <property type="taxonomic scope" value="Bacteria"/>
</dbReference>
<name>M7NZS2_9GAMM</name>
<dbReference type="OrthoDB" id="258894at2"/>
<feature type="transmembrane region" description="Helical" evidence="7">
    <location>
        <begin position="12"/>
        <end position="32"/>
    </location>
</feature>
<reference evidence="9 10" key="1">
    <citation type="journal article" date="2013" name="Genome Announc.">
        <title>Draft Genome Sequence of Methylophaga lonarensis MPLT, a Haloalkaliphilic (Non-Methane-Utilizing) Methylotroph.</title>
        <authorList>
            <person name="Shetty S.A."/>
            <person name="Marathe N.P."/>
            <person name="Munot H."/>
            <person name="Antony C.P."/>
            <person name="Dhotre D.P."/>
            <person name="Murrell J.C."/>
            <person name="Shouche Y.S."/>
        </authorList>
    </citation>
    <scope>NUCLEOTIDE SEQUENCE [LARGE SCALE GENOMIC DNA]</scope>
    <source>
        <strain evidence="9 10">MPL</strain>
    </source>
</reference>
<evidence type="ECO:0000256" key="5">
    <source>
        <dbReference type="ARBA" id="ARBA00022989"/>
    </source>
</evidence>
<feature type="transmembrane region" description="Helical" evidence="7">
    <location>
        <begin position="237"/>
        <end position="256"/>
    </location>
</feature>
<evidence type="ECO:0000256" key="2">
    <source>
        <dbReference type="ARBA" id="ARBA00022448"/>
    </source>
</evidence>
<evidence type="ECO:0000259" key="8">
    <source>
        <dbReference type="PROSITE" id="PS50928"/>
    </source>
</evidence>
<comment type="similarity">
    <text evidence="7">Belongs to the binding-protein-dependent transport system permease family.</text>
</comment>
<keyword evidence="4 7" id="KW-0812">Transmembrane</keyword>
<feature type="transmembrane region" description="Helical" evidence="7">
    <location>
        <begin position="114"/>
        <end position="136"/>
    </location>
</feature>
<comment type="caution">
    <text evidence="9">The sequence shown here is derived from an EMBL/GenBank/DDBJ whole genome shotgun (WGS) entry which is preliminary data.</text>
</comment>
<keyword evidence="5 7" id="KW-1133">Transmembrane helix</keyword>
<evidence type="ECO:0000256" key="7">
    <source>
        <dbReference type="RuleBase" id="RU363032"/>
    </source>
</evidence>
<evidence type="ECO:0000313" key="9">
    <source>
        <dbReference type="EMBL" id="EMR12722.1"/>
    </source>
</evidence>
<dbReference type="PATRIC" id="fig|1286106.3.peg.1784"/>
<comment type="subcellular location">
    <subcellularLocation>
        <location evidence="1 7">Cell membrane</location>
        <topology evidence="1 7">Multi-pass membrane protein</topology>
    </subcellularLocation>
</comment>
<dbReference type="InterPro" id="IPR035906">
    <property type="entry name" value="MetI-like_sf"/>
</dbReference>
<keyword evidence="6 7" id="KW-0472">Membrane</keyword>
<dbReference type="GO" id="GO:0005886">
    <property type="term" value="C:plasma membrane"/>
    <property type="evidence" value="ECO:0007669"/>
    <property type="project" value="UniProtKB-SubCell"/>
</dbReference>
<keyword evidence="10" id="KW-1185">Reference proteome</keyword>
<dbReference type="InterPro" id="IPR000515">
    <property type="entry name" value="MetI-like"/>
</dbReference>
<protein>
    <submittedName>
        <fullName evidence="9">ABC transporter permease</fullName>
    </submittedName>
</protein>
<accession>M7NZS2</accession>
<evidence type="ECO:0000256" key="1">
    <source>
        <dbReference type="ARBA" id="ARBA00004651"/>
    </source>
</evidence>
<evidence type="ECO:0000256" key="6">
    <source>
        <dbReference type="ARBA" id="ARBA00023136"/>
    </source>
</evidence>
<dbReference type="PANTHER" id="PTHR30151">
    <property type="entry name" value="ALKANE SULFONATE ABC TRANSPORTER-RELATED, MEMBRANE SUBUNIT"/>
    <property type="match status" value="1"/>
</dbReference>
<keyword evidence="2 7" id="KW-0813">Transport</keyword>
<dbReference type="PROSITE" id="PS50928">
    <property type="entry name" value="ABC_TM1"/>
    <property type="match status" value="1"/>
</dbReference>
<organism evidence="9 10">
    <name type="scientific">Methylophaga lonarensis MPL</name>
    <dbReference type="NCBI Taxonomy" id="1286106"/>
    <lineage>
        <taxon>Bacteria</taxon>
        <taxon>Pseudomonadati</taxon>
        <taxon>Pseudomonadota</taxon>
        <taxon>Gammaproteobacteria</taxon>
        <taxon>Thiotrichales</taxon>
        <taxon>Piscirickettsiaceae</taxon>
        <taxon>Methylophaga</taxon>
    </lineage>
</organism>
<dbReference type="AlphaFoldDB" id="M7NZS2"/>
<evidence type="ECO:0000256" key="3">
    <source>
        <dbReference type="ARBA" id="ARBA00022475"/>
    </source>
</evidence>
<evidence type="ECO:0000313" key="10">
    <source>
        <dbReference type="Proteomes" id="UP000012019"/>
    </source>
</evidence>
<proteinExistence type="inferred from homology"/>
<dbReference type="Pfam" id="PF00528">
    <property type="entry name" value="BPD_transp_1"/>
    <property type="match status" value="1"/>
</dbReference>
<sequence length="273" mass="30221">MKRILNLQAKRPLAALLGLLPIVLLIVVYSVASDMRLKANPSDKLLPSFTQMSDSMQRMALQPNQRTGEYLFWVDTAASLKRLAYGVLIAAALGLFIGVLTGSIPLLGTTFSPLLTIISLIPPLAILPILFIVIGLGELSKVALIVLGITPFIARDIQRRTHEIPSEQLVKAQTLGANTSQVIIRVILPQLMPKLIDAVRLSLGAGWLFLIASEAIASTEGLGYRIFLVRRYMSMDVIIPYVIWITLLAFLIDWLLAKFNQKLFPWHKSGDQR</sequence>
<feature type="domain" description="ABC transmembrane type-1" evidence="8">
    <location>
        <begin position="76"/>
        <end position="256"/>
    </location>
</feature>